<evidence type="ECO:0000259" key="6">
    <source>
        <dbReference type="Pfam" id="PF00155"/>
    </source>
</evidence>
<comment type="caution">
    <text evidence="7">The sequence shown here is derived from an EMBL/GenBank/DDBJ whole genome shotgun (WGS) entry which is preliminary data.</text>
</comment>
<dbReference type="Pfam" id="PF00155">
    <property type="entry name" value="Aminotran_1_2"/>
    <property type="match status" value="1"/>
</dbReference>
<keyword evidence="5" id="KW-0663">Pyridoxal phosphate</keyword>
<dbReference type="InterPro" id="IPR050596">
    <property type="entry name" value="AspAT/PAT-like"/>
</dbReference>
<keyword evidence="8" id="KW-1185">Reference proteome</keyword>
<dbReference type="PANTHER" id="PTHR46383">
    <property type="entry name" value="ASPARTATE AMINOTRANSFERASE"/>
    <property type="match status" value="1"/>
</dbReference>
<evidence type="ECO:0000313" key="7">
    <source>
        <dbReference type="EMBL" id="RDW63308.1"/>
    </source>
</evidence>
<name>A0A3D8QNQ7_9HELO</name>
<comment type="cofactor">
    <cofactor evidence="1">
        <name>pyridoxal 5'-phosphate</name>
        <dbReference type="ChEBI" id="CHEBI:597326"/>
    </cofactor>
</comment>
<evidence type="ECO:0000256" key="2">
    <source>
        <dbReference type="ARBA" id="ARBA00007441"/>
    </source>
</evidence>
<dbReference type="InterPro" id="IPR004838">
    <property type="entry name" value="NHTrfase_class1_PyrdxlP-BS"/>
</dbReference>
<dbReference type="InterPro" id="IPR015424">
    <property type="entry name" value="PyrdxlP-dep_Trfase"/>
</dbReference>
<dbReference type="OrthoDB" id="7042322at2759"/>
<dbReference type="PROSITE" id="PS00105">
    <property type="entry name" value="AA_TRANSFER_CLASS_1"/>
    <property type="match status" value="1"/>
</dbReference>
<evidence type="ECO:0000256" key="3">
    <source>
        <dbReference type="ARBA" id="ARBA00022576"/>
    </source>
</evidence>
<reference evidence="7 8" key="1">
    <citation type="journal article" date="2018" name="IMA Fungus">
        <title>IMA Genome-F 9: Draft genome sequence of Annulohypoxylon stygium, Aspergillus mulundensis, Berkeleyomyces basicola (syn. Thielaviopsis basicola), Ceratocystis smalleyi, two Cercospora beticola strains, Coleophoma cylindrospora, Fusarium fracticaudum, Phialophora cf. hyalina, and Morchella septimelata.</title>
        <authorList>
            <person name="Wingfield B.D."/>
            <person name="Bills G.F."/>
            <person name="Dong Y."/>
            <person name="Huang W."/>
            <person name="Nel W.J."/>
            <person name="Swalarsk-Parry B.S."/>
            <person name="Vaghefi N."/>
            <person name="Wilken P.M."/>
            <person name="An Z."/>
            <person name="de Beer Z.W."/>
            <person name="De Vos L."/>
            <person name="Chen L."/>
            <person name="Duong T.A."/>
            <person name="Gao Y."/>
            <person name="Hammerbacher A."/>
            <person name="Kikkert J.R."/>
            <person name="Li Y."/>
            <person name="Li H."/>
            <person name="Li K."/>
            <person name="Li Q."/>
            <person name="Liu X."/>
            <person name="Ma X."/>
            <person name="Naidoo K."/>
            <person name="Pethybridge S.J."/>
            <person name="Sun J."/>
            <person name="Steenkamp E.T."/>
            <person name="van der Nest M.A."/>
            <person name="van Wyk S."/>
            <person name="Wingfield M.J."/>
            <person name="Xiong C."/>
            <person name="Yue Q."/>
            <person name="Zhang X."/>
        </authorList>
    </citation>
    <scope>NUCLEOTIDE SEQUENCE [LARGE SCALE GENOMIC DNA]</scope>
    <source>
        <strain evidence="7 8">BP6252</strain>
    </source>
</reference>
<sequence>MATSIQNFVTIKAGKLRLSPTLEINELVQATRAKGNKVVHLGFGEATFPVQKDVLAAHEQHSRSTSYMPVAGALELRQAIAEYNARRYGIQIEADQVVVAPGSKPLLFALFDILKGDVLLPRPSWVSYEPQIQLANKRHFWVETDEHDRHSITFEALDAAYKRALEEKADPRIMLINSPSNPTGQVFSPPVLTVISTFCQDKGIVLISDEIYSDLTYDQEANPISAFQISNAITGDARPSKAATPVIITSGLSKTYSAGGWRVGYAIFPHCESGRHIRDTTLAYASECWSAASAPAQLASIEALGTSCAMNSYRRMVTSLHSHCTTRLYEALRDLGLNVAEPKGAFYVYPSFQPYSAQLEKLNVRTSVELSQWLISECGVAALPGSAFGEADDGLVGGRLRLRMATSYLYFQSEADRYEKGYAMLERAGEEQELYLPLLDEAILSLQGAVQKLRDTPK</sequence>
<evidence type="ECO:0000256" key="4">
    <source>
        <dbReference type="ARBA" id="ARBA00022679"/>
    </source>
</evidence>
<dbReference type="InterPro" id="IPR015422">
    <property type="entry name" value="PyrdxlP-dep_Trfase_small"/>
</dbReference>
<keyword evidence="3 7" id="KW-0032">Aminotransferase</keyword>
<keyword evidence="4 7" id="KW-0808">Transferase</keyword>
<dbReference type="Gene3D" id="3.90.1150.10">
    <property type="entry name" value="Aspartate Aminotransferase, domain 1"/>
    <property type="match status" value="1"/>
</dbReference>
<dbReference type="PANTHER" id="PTHR46383:SF1">
    <property type="entry name" value="ASPARTATE AMINOTRANSFERASE"/>
    <property type="match status" value="1"/>
</dbReference>
<dbReference type="Gene3D" id="3.40.640.10">
    <property type="entry name" value="Type I PLP-dependent aspartate aminotransferase-like (Major domain)"/>
    <property type="match status" value="1"/>
</dbReference>
<comment type="similarity">
    <text evidence="2">Belongs to the class-I pyridoxal-phosphate-dependent aminotransferase family.</text>
</comment>
<feature type="domain" description="Aminotransferase class I/classII large" evidence="6">
    <location>
        <begin position="37"/>
        <end position="406"/>
    </location>
</feature>
<dbReference type="SUPFAM" id="SSF53383">
    <property type="entry name" value="PLP-dependent transferases"/>
    <property type="match status" value="1"/>
</dbReference>
<dbReference type="InterPro" id="IPR004839">
    <property type="entry name" value="Aminotransferase_I/II_large"/>
</dbReference>
<dbReference type="STRING" id="1849047.A0A3D8QNQ7"/>
<dbReference type="GO" id="GO:0008483">
    <property type="term" value="F:transaminase activity"/>
    <property type="evidence" value="ECO:0007669"/>
    <property type="project" value="UniProtKB-KW"/>
</dbReference>
<dbReference type="GO" id="GO:0006520">
    <property type="term" value="P:amino acid metabolic process"/>
    <property type="evidence" value="ECO:0007669"/>
    <property type="project" value="InterPro"/>
</dbReference>
<dbReference type="AlphaFoldDB" id="A0A3D8QNQ7"/>
<evidence type="ECO:0000256" key="1">
    <source>
        <dbReference type="ARBA" id="ARBA00001933"/>
    </source>
</evidence>
<dbReference type="GO" id="GO:0030170">
    <property type="term" value="F:pyridoxal phosphate binding"/>
    <property type="evidence" value="ECO:0007669"/>
    <property type="project" value="InterPro"/>
</dbReference>
<evidence type="ECO:0000256" key="5">
    <source>
        <dbReference type="ARBA" id="ARBA00022898"/>
    </source>
</evidence>
<accession>A0A3D8QNQ7</accession>
<dbReference type="Proteomes" id="UP000256645">
    <property type="component" value="Unassembled WGS sequence"/>
</dbReference>
<gene>
    <name evidence="7" type="ORF">BP6252_10853</name>
</gene>
<dbReference type="InterPro" id="IPR015421">
    <property type="entry name" value="PyrdxlP-dep_Trfase_major"/>
</dbReference>
<dbReference type="CDD" id="cd00609">
    <property type="entry name" value="AAT_like"/>
    <property type="match status" value="1"/>
</dbReference>
<evidence type="ECO:0000313" key="8">
    <source>
        <dbReference type="Proteomes" id="UP000256645"/>
    </source>
</evidence>
<organism evidence="7 8">
    <name type="scientific">Coleophoma cylindrospora</name>
    <dbReference type="NCBI Taxonomy" id="1849047"/>
    <lineage>
        <taxon>Eukaryota</taxon>
        <taxon>Fungi</taxon>
        <taxon>Dikarya</taxon>
        <taxon>Ascomycota</taxon>
        <taxon>Pezizomycotina</taxon>
        <taxon>Leotiomycetes</taxon>
        <taxon>Helotiales</taxon>
        <taxon>Dermateaceae</taxon>
        <taxon>Coleophoma</taxon>
    </lineage>
</organism>
<dbReference type="EMBL" id="PDLM01000013">
    <property type="protein sequence ID" value="RDW63308.1"/>
    <property type="molecule type" value="Genomic_DNA"/>
</dbReference>
<protein>
    <submittedName>
        <fullName evidence="7">Aminotransferase</fullName>
    </submittedName>
</protein>
<proteinExistence type="inferred from homology"/>